<dbReference type="InterPro" id="IPR016201">
    <property type="entry name" value="PSI"/>
</dbReference>
<evidence type="ECO:0000313" key="24">
    <source>
        <dbReference type="WBParaSite" id="ACRNAN_scaffold1311.g30517.t1"/>
    </source>
</evidence>
<keyword evidence="12" id="KW-1015">Disulfide bond</keyword>
<dbReference type="Pfam" id="PF07714">
    <property type="entry name" value="PK_Tyr_Ser-Thr"/>
    <property type="match status" value="1"/>
</dbReference>
<name>A0A914CPS2_9BILA</name>
<dbReference type="InterPro" id="IPR011009">
    <property type="entry name" value="Kinase-like_dom_sf"/>
</dbReference>
<dbReference type="InterPro" id="IPR041019">
    <property type="entry name" value="TIG1_plexin"/>
</dbReference>
<dbReference type="Pfam" id="PF18020">
    <property type="entry name" value="TIG_2"/>
    <property type="match status" value="1"/>
</dbReference>
<dbReference type="Gene3D" id="2.60.40.10">
    <property type="entry name" value="Immunoglobulins"/>
    <property type="match status" value="5"/>
</dbReference>
<evidence type="ECO:0000256" key="9">
    <source>
        <dbReference type="ARBA" id="ARBA00022902"/>
    </source>
</evidence>
<dbReference type="InterPro" id="IPR031148">
    <property type="entry name" value="Plexin"/>
</dbReference>
<dbReference type="CDD" id="cd00603">
    <property type="entry name" value="IPT_PCSR"/>
    <property type="match status" value="1"/>
</dbReference>
<dbReference type="WBParaSite" id="ACRNAN_scaffold1311.g30517.t1">
    <property type="protein sequence ID" value="ACRNAN_scaffold1311.g30517.t1"/>
    <property type="gene ID" value="ACRNAN_scaffold1311.g30517"/>
</dbReference>
<dbReference type="GO" id="GO:0007399">
    <property type="term" value="P:nervous system development"/>
    <property type="evidence" value="ECO:0007669"/>
    <property type="project" value="UniProtKB-KW"/>
</dbReference>
<keyword evidence="9" id="KW-0524">Neurogenesis</keyword>
<evidence type="ECO:0000256" key="2">
    <source>
        <dbReference type="ARBA" id="ARBA00010297"/>
    </source>
</evidence>
<dbReference type="InterPro" id="IPR015943">
    <property type="entry name" value="WD40/YVTN_repeat-like_dom_sf"/>
</dbReference>
<protein>
    <recommendedName>
        <fullName evidence="3">Hepatocyte growth factor receptor</fullName>
    </recommendedName>
    <alternativeName>
        <fullName evidence="18">HGF/SF receptor</fullName>
    </alternativeName>
    <alternativeName>
        <fullName evidence="17">Proto-oncogene c-Met</fullName>
    </alternativeName>
    <alternativeName>
        <fullName evidence="15">Scatter factor receptor</fullName>
    </alternativeName>
    <alternativeName>
        <fullName evidence="16">Tyrosine-protein kinase Met</fullName>
    </alternativeName>
</protein>
<feature type="domain" description="Protein kinase" evidence="21">
    <location>
        <begin position="1087"/>
        <end position="1419"/>
    </location>
</feature>
<evidence type="ECO:0000256" key="6">
    <source>
        <dbReference type="ARBA" id="ARBA00022729"/>
    </source>
</evidence>
<dbReference type="SMART" id="SM00423">
    <property type="entry name" value="PSI"/>
    <property type="match status" value="3"/>
</dbReference>
<sequence length="1426" mass="157989">MTSIPAQILQNPSVELVFHPTYENNDVHLEKMVYDIHTSRLYIGGMNHLYDVTSFDMHVRDHAVTGPRDDSVECPPVPCIHPQYATNSHTKAMTIDYDSKKLIECTNLYMGRCRTRNLSNIGKESEVKESVCGIVANDAISSAVVFVGNGPPPNANPGSFITPGIGGGGEQTLYVGTTFTPNGNYFCHKELRDVIPAVSSLSLDQARLFDFSREQTFTGSYLIIHSLYRQTYRIDYVKGFSSNGFAYFATRQPKFTGESYPTISKLVRVCTKDPDFYSYTEVPLKCSKNGIDYNLLQDIYLGKPGYDLASSMGLKTEDGVLFGVFSKGEGGTEKNITSKNSALCIYPMSRVERKFFENVRECFKGNTAKNLPWFGSNGKCTSTNYPDSEILCGKDVNNYIGGEIPISSEAILVDRSLMTSVVSSTYMGATIAFIGTSNGVLHKVLIEDGEDSTRIYRSIHLTDGSPILQDMALDDKNGYLYVLSKHAVHKVNIRHCAEASDCHSCLERADPYCGWCMTSSVCSTDNACLRRIPEQTSDWLTYKSGKCPFIKSLEPQQQQISIQKVLSIKMDNGPTNSTSLACHFIFPNSYEVKQPAKMRNEEIFCQAPNQKSLVNLGSTNGGKSVVAKLSVIQNLTGSSLASTNFTFVDCQKFRTCTECASSEFQCDWCMLSNKCVTNPEDTCKGETLVNAKNRIGHATRRGPDYCPRFTADQGDIFVSSGRNRKIGVRGHNLLQDTMSYFKCQFRISHMIHEKIAVLRGDRIECDDMKFEYFDQGEGNGTAIADFSITWYKSGEKIGHLLDNTDNLRVIIYKCEMLASNCGLCLALNYSMFECGWCNEMSQCTYRDACTLGWMNRKSGKALCPFPKIGDFSPKKGPVNGGTKVTITGVNLGLSYADVKDAVMVANSHCDVSEHEYVLASKIVCHTRKPLTGTGQPVNVIVKLKDSLNYTTISDQSFTFVNPSVTSFSPHRGPISGGTDITIIGHNLDSGSQFAVKIGNIPCDVKERTEKKVVCRTKAADSGSSKTEPMILSADGTQLKVDSVHFQYMPDPIVIRVSKPVSIMSGGIALDVHGAGFNLLQRAYLVTLHEDQVLYSPKCNVVGESLMVCRTPPISMSPSRRSDVSIERPLRVDYGFDFDGALTGNLSQIRGFEQLSVFPDPKILKFSTIQTASPGSDLVLKGENLNVAASSRDVNVTVGNVPCNVTALSNVTLTCQLSPEMPLNEELEVVVLIGQKSENVGMVSNRIGMDPSNYLFVAFAIAFIAIFLAIMLFVLYRLNHNGHLKISDFGLSRICNASYYQYMSQNPVYDMVIPTRWMAIEVLTDPSRYSDSSDVWSFGVVLWEIFEKGKTPYETMSPKEIGEFLMAGNRLPKPNSCPPELYDVMCRCWDELPGLRPKFVGLKVEIEDILESYKNNDPAFMNNEYSR</sequence>
<evidence type="ECO:0000256" key="12">
    <source>
        <dbReference type="ARBA" id="ARBA00023157"/>
    </source>
</evidence>
<dbReference type="Pfam" id="PF17960">
    <property type="entry name" value="TIG_plexin"/>
    <property type="match status" value="1"/>
</dbReference>
<dbReference type="Pfam" id="PF01833">
    <property type="entry name" value="TIG"/>
    <property type="match status" value="3"/>
</dbReference>
<dbReference type="FunFam" id="2.60.40.10:FF:000203">
    <property type="entry name" value="Plexin B2"/>
    <property type="match status" value="1"/>
</dbReference>
<dbReference type="Gene3D" id="2.130.10.10">
    <property type="entry name" value="YVTN repeat-like/Quinoprotein amine dehydrogenase"/>
    <property type="match status" value="1"/>
</dbReference>
<keyword evidence="6" id="KW-0732">Signal</keyword>
<dbReference type="InterPro" id="IPR036352">
    <property type="entry name" value="Semap_dom_sf"/>
</dbReference>
<organism evidence="23 24">
    <name type="scientific">Acrobeloides nanus</name>
    <dbReference type="NCBI Taxonomy" id="290746"/>
    <lineage>
        <taxon>Eukaryota</taxon>
        <taxon>Metazoa</taxon>
        <taxon>Ecdysozoa</taxon>
        <taxon>Nematoda</taxon>
        <taxon>Chromadorea</taxon>
        <taxon>Rhabditida</taxon>
        <taxon>Tylenchina</taxon>
        <taxon>Cephalobomorpha</taxon>
        <taxon>Cephaloboidea</taxon>
        <taxon>Cephalobidae</taxon>
        <taxon>Acrobeloides</taxon>
    </lineage>
</organism>
<keyword evidence="8" id="KW-0832">Ubl conjugation</keyword>
<comment type="subcellular location">
    <subcellularLocation>
        <location evidence="1">Cell membrane</location>
        <topology evidence="1">Single-pass type I membrane protein</topology>
    </subcellularLocation>
</comment>
<accession>A0A914CPS2</accession>
<keyword evidence="4" id="KW-1003">Cell membrane</keyword>
<dbReference type="PROSITE" id="PS50011">
    <property type="entry name" value="PROTEIN_KINASE_DOM"/>
    <property type="match status" value="1"/>
</dbReference>
<dbReference type="SMART" id="SM00429">
    <property type="entry name" value="IPT"/>
    <property type="match status" value="4"/>
</dbReference>
<dbReference type="SUPFAM" id="SSF103575">
    <property type="entry name" value="Plexin repeat"/>
    <property type="match status" value="1"/>
</dbReference>
<keyword evidence="10 20" id="KW-1133">Transmembrane helix</keyword>
<evidence type="ECO:0000256" key="10">
    <source>
        <dbReference type="ARBA" id="ARBA00022989"/>
    </source>
</evidence>
<dbReference type="InterPro" id="IPR001245">
    <property type="entry name" value="Ser-Thr/Tyr_kinase_cat_dom"/>
</dbReference>
<evidence type="ECO:0000313" key="23">
    <source>
        <dbReference type="Proteomes" id="UP000887540"/>
    </source>
</evidence>
<dbReference type="GO" id="GO:0002116">
    <property type="term" value="C:semaphorin receptor complex"/>
    <property type="evidence" value="ECO:0007669"/>
    <property type="project" value="TreeGrafter"/>
</dbReference>
<dbReference type="GO" id="GO:0017154">
    <property type="term" value="F:semaphorin receptor activity"/>
    <property type="evidence" value="ECO:0007669"/>
    <property type="project" value="InterPro"/>
</dbReference>
<keyword evidence="11 20" id="KW-0472">Membrane</keyword>
<evidence type="ECO:0000256" key="8">
    <source>
        <dbReference type="ARBA" id="ARBA00022843"/>
    </source>
</evidence>
<evidence type="ECO:0000256" key="3">
    <source>
        <dbReference type="ARBA" id="ARBA00019839"/>
    </source>
</evidence>
<dbReference type="PANTHER" id="PTHR22625">
    <property type="entry name" value="PLEXIN"/>
    <property type="match status" value="1"/>
</dbReference>
<dbReference type="GO" id="GO:0030334">
    <property type="term" value="P:regulation of cell migration"/>
    <property type="evidence" value="ECO:0007669"/>
    <property type="project" value="TreeGrafter"/>
</dbReference>
<dbReference type="InterPro" id="IPR001627">
    <property type="entry name" value="Semap_dom"/>
</dbReference>
<reference evidence="24" key="1">
    <citation type="submission" date="2022-11" db="UniProtKB">
        <authorList>
            <consortium name="WormBaseParasite"/>
        </authorList>
    </citation>
    <scope>IDENTIFICATION</scope>
</reference>
<dbReference type="Proteomes" id="UP000887540">
    <property type="component" value="Unplaced"/>
</dbReference>
<dbReference type="InterPro" id="IPR002165">
    <property type="entry name" value="Plexin_repeat"/>
</dbReference>
<evidence type="ECO:0000256" key="5">
    <source>
        <dbReference type="ARBA" id="ARBA00022692"/>
    </source>
</evidence>
<keyword evidence="7" id="KW-0677">Repeat</keyword>
<dbReference type="SUPFAM" id="SSF81296">
    <property type="entry name" value="E set domains"/>
    <property type="match status" value="3"/>
</dbReference>
<dbReference type="GO" id="GO:0005886">
    <property type="term" value="C:plasma membrane"/>
    <property type="evidence" value="ECO:0007669"/>
    <property type="project" value="UniProtKB-SubCell"/>
</dbReference>
<dbReference type="CDD" id="cd11236">
    <property type="entry name" value="Sema_plexin_like"/>
    <property type="match status" value="1"/>
</dbReference>
<evidence type="ECO:0000256" key="1">
    <source>
        <dbReference type="ARBA" id="ARBA00004251"/>
    </source>
</evidence>
<feature type="domain" description="Sema" evidence="22">
    <location>
        <begin position="1"/>
        <end position="493"/>
    </location>
</feature>
<proteinExistence type="inferred from homology"/>
<dbReference type="SUPFAM" id="SSF101912">
    <property type="entry name" value="Sema domain"/>
    <property type="match status" value="1"/>
</dbReference>
<dbReference type="SUPFAM" id="SSF56112">
    <property type="entry name" value="Protein kinase-like (PK-like)"/>
    <property type="match status" value="1"/>
</dbReference>
<dbReference type="Pfam" id="PF01437">
    <property type="entry name" value="PSI"/>
    <property type="match status" value="2"/>
</dbReference>
<evidence type="ECO:0000256" key="20">
    <source>
        <dbReference type="SAM" id="Phobius"/>
    </source>
</evidence>
<dbReference type="PROSITE" id="PS51004">
    <property type="entry name" value="SEMA"/>
    <property type="match status" value="1"/>
</dbReference>
<evidence type="ECO:0000256" key="4">
    <source>
        <dbReference type="ARBA" id="ARBA00022475"/>
    </source>
</evidence>
<dbReference type="InterPro" id="IPR014756">
    <property type="entry name" value="Ig_E-set"/>
</dbReference>
<dbReference type="SMART" id="SM00630">
    <property type="entry name" value="Sema"/>
    <property type="match status" value="1"/>
</dbReference>
<dbReference type="InterPro" id="IPR002909">
    <property type="entry name" value="IPT_dom"/>
</dbReference>
<comment type="similarity">
    <text evidence="2">Belongs to the plexin family.</text>
</comment>
<dbReference type="Pfam" id="PF01403">
    <property type="entry name" value="Sema"/>
    <property type="match status" value="1"/>
</dbReference>
<dbReference type="InterPro" id="IPR013783">
    <property type="entry name" value="Ig-like_fold"/>
</dbReference>
<dbReference type="InterPro" id="IPR000719">
    <property type="entry name" value="Prot_kinase_dom"/>
</dbReference>
<dbReference type="InterPro" id="IPR041362">
    <property type="entry name" value="TIG2_plexin"/>
</dbReference>
<evidence type="ECO:0000256" key="19">
    <source>
        <dbReference type="PROSITE-ProRule" id="PRU00352"/>
    </source>
</evidence>
<evidence type="ECO:0000256" key="13">
    <source>
        <dbReference type="ARBA" id="ARBA00023170"/>
    </source>
</evidence>
<feature type="transmembrane region" description="Helical" evidence="20">
    <location>
        <begin position="1253"/>
        <end position="1275"/>
    </location>
</feature>
<dbReference type="Gene3D" id="1.10.510.10">
    <property type="entry name" value="Transferase(Phosphotransferase) domain 1"/>
    <property type="match status" value="1"/>
</dbReference>
<dbReference type="GO" id="GO:0005524">
    <property type="term" value="F:ATP binding"/>
    <property type="evidence" value="ECO:0007669"/>
    <property type="project" value="InterPro"/>
</dbReference>
<evidence type="ECO:0000256" key="17">
    <source>
        <dbReference type="ARBA" id="ARBA00033117"/>
    </source>
</evidence>
<keyword evidence="5 20" id="KW-0812">Transmembrane</keyword>
<evidence type="ECO:0000259" key="21">
    <source>
        <dbReference type="PROSITE" id="PS50011"/>
    </source>
</evidence>
<evidence type="ECO:0000256" key="7">
    <source>
        <dbReference type="ARBA" id="ARBA00022737"/>
    </source>
</evidence>
<keyword evidence="13" id="KW-0675">Receptor</keyword>
<dbReference type="PANTHER" id="PTHR22625:SF70">
    <property type="entry name" value="PLEXIN A, ISOFORM A"/>
    <property type="match status" value="1"/>
</dbReference>
<keyword evidence="14" id="KW-0325">Glycoprotein</keyword>
<evidence type="ECO:0000256" key="15">
    <source>
        <dbReference type="ARBA" id="ARBA00030820"/>
    </source>
</evidence>
<evidence type="ECO:0000256" key="18">
    <source>
        <dbReference type="ARBA" id="ARBA00033136"/>
    </source>
</evidence>
<dbReference type="GO" id="GO:0004672">
    <property type="term" value="F:protein kinase activity"/>
    <property type="evidence" value="ECO:0007669"/>
    <property type="project" value="InterPro"/>
</dbReference>
<keyword evidence="23" id="KW-1185">Reference proteome</keyword>
<evidence type="ECO:0000259" key="22">
    <source>
        <dbReference type="PROSITE" id="PS51004"/>
    </source>
</evidence>
<evidence type="ECO:0000256" key="11">
    <source>
        <dbReference type="ARBA" id="ARBA00023136"/>
    </source>
</evidence>
<comment type="caution">
    <text evidence="19">Lacks conserved residue(s) required for the propagation of feature annotation.</text>
</comment>
<evidence type="ECO:0000256" key="14">
    <source>
        <dbReference type="ARBA" id="ARBA00023180"/>
    </source>
</evidence>
<evidence type="ECO:0000256" key="16">
    <source>
        <dbReference type="ARBA" id="ARBA00033031"/>
    </source>
</evidence>